<protein>
    <recommendedName>
        <fullName evidence="1">DUF5824 domain-containing protein</fullName>
    </recommendedName>
</protein>
<reference evidence="2" key="1">
    <citation type="journal article" date="2020" name="Nature">
        <title>Giant virus diversity and host interactions through global metagenomics.</title>
        <authorList>
            <person name="Schulz F."/>
            <person name="Roux S."/>
            <person name="Paez-Espino D."/>
            <person name="Jungbluth S."/>
            <person name="Walsh D.A."/>
            <person name="Denef V.J."/>
            <person name="McMahon K.D."/>
            <person name="Konstantinidis K.T."/>
            <person name="Eloe-Fadrosh E.A."/>
            <person name="Kyrpides N.C."/>
            <person name="Woyke T."/>
        </authorList>
    </citation>
    <scope>NUCLEOTIDE SEQUENCE</scope>
    <source>
        <strain evidence="2">GVMAG-M-3300023210-19</strain>
    </source>
</reference>
<organism evidence="2">
    <name type="scientific">viral metagenome</name>
    <dbReference type="NCBI Taxonomy" id="1070528"/>
    <lineage>
        <taxon>unclassified sequences</taxon>
        <taxon>metagenomes</taxon>
        <taxon>organismal metagenomes</taxon>
    </lineage>
</organism>
<dbReference type="EMBL" id="MN740200">
    <property type="protein sequence ID" value="QHT93131.1"/>
    <property type="molecule type" value="Genomic_DNA"/>
</dbReference>
<evidence type="ECO:0000259" key="1">
    <source>
        <dbReference type="Pfam" id="PF19141"/>
    </source>
</evidence>
<feature type="domain" description="DUF5824" evidence="1">
    <location>
        <begin position="22"/>
        <end position="121"/>
    </location>
</feature>
<dbReference type="InterPro" id="IPR043862">
    <property type="entry name" value="DUF5824"/>
</dbReference>
<sequence>MNNYPKHYVPKYISIKDRGVQLKNLHKSRKMYKKGKYFQRPKIKTFRSKPSQHVKNAKELYKIDNVAPSRELVKATKCSMKTLDKIANKGRGAYYSSGSRPNQSAESWAIARLASAVTGGNASIVDYHLLNDGCKKESKALKLAKQTCKKQNKCTNKNKTRKITLQKKI</sequence>
<proteinExistence type="predicted"/>
<accession>A0A6C0IIR8</accession>
<evidence type="ECO:0000313" key="2">
    <source>
        <dbReference type="EMBL" id="QHT93131.1"/>
    </source>
</evidence>
<dbReference type="Pfam" id="PF19141">
    <property type="entry name" value="DUF5824"/>
    <property type="match status" value="1"/>
</dbReference>
<dbReference type="AlphaFoldDB" id="A0A6C0IIR8"/>
<name>A0A6C0IIR8_9ZZZZ</name>